<dbReference type="PANTHER" id="PTHR21477">
    <property type="entry name" value="ZGC:172139"/>
    <property type="match status" value="1"/>
</dbReference>
<keyword evidence="2" id="KW-0812">Transmembrane</keyword>
<feature type="compositionally biased region" description="Low complexity" evidence="1">
    <location>
        <begin position="330"/>
        <end position="345"/>
    </location>
</feature>
<organism evidence="3">
    <name type="scientific">Boehmeria nivea</name>
    <name type="common">Chinese grass</name>
    <name type="synonym">Urtica nivea</name>
    <dbReference type="NCBI Taxonomy" id="83906"/>
    <lineage>
        <taxon>Eukaryota</taxon>
        <taxon>Viridiplantae</taxon>
        <taxon>Streptophyta</taxon>
        <taxon>Embryophyta</taxon>
        <taxon>Tracheophyta</taxon>
        <taxon>Spermatophyta</taxon>
        <taxon>Magnoliopsida</taxon>
        <taxon>eudicotyledons</taxon>
        <taxon>Gunneridae</taxon>
        <taxon>Pentapetalae</taxon>
        <taxon>rosids</taxon>
        <taxon>fabids</taxon>
        <taxon>Rosales</taxon>
        <taxon>Urticaceae</taxon>
        <taxon>Boehmeria</taxon>
    </lineage>
</organism>
<dbReference type="PANTHER" id="PTHR21477:SF31">
    <property type="entry name" value="PROTEIN PHLOEM PROTEIN 2-LIKE A10-LIKE"/>
    <property type="match status" value="1"/>
</dbReference>
<feature type="transmembrane region" description="Helical" evidence="2">
    <location>
        <begin position="418"/>
        <end position="439"/>
    </location>
</feature>
<dbReference type="EMBL" id="MF362972">
    <property type="protein sequence ID" value="AWL54299.1"/>
    <property type="molecule type" value="Genomic_DNA"/>
</dbReference>
<dbReference type="InterPro" id="IPR019141">
    <property type="entry name" value="DUF2045"/>
</dbReference>
<keyword evidence="2" id="KW-0472">Membrane</keyword>
<name>A0A2Z3EVV4_BOENI</name>
<keyword evidence="2" id="KW-1133">Transmembrane helix</keyword>
<feature type="compositionally biased region" description="Acidic residues" evidence="1">
    <location>
        <begin position="314"/>
        <end position="329"/>
    </location>
</feature>
<sequence>MDLQLVKKGFDFGRKKKKWVFLLAALGFTGYGAYRVYNLPSVAKKRRKILKLLGALVSVAEAVSDSAASIGIVSKDLREFLQSDSDQIPNSLRQLSKIAVSDELSSSLIRLTQGLTMGVLRGYQLAKEKGEGGGEAAANSGFPERVLDRVFSPAGSGFASVVVGSFARNLVLGLYSASSQCQAIGEPNSKSASNAGGFASEKTGIPEWMDVVFSDKSRDLIGGCIQVFVSTAVAVYLEKTMEVNTYEELFAGLTNPKHETKVKDMFVSVCNGAVETFVRTSHQVLTGPSLKEDLFKPDSGPCVTIIEESKDPETDNSDQESESQSDNEENTSARSSSRSGGSGSGWVSKVSSTLAVPSNRRLVLDVTGRVTFETVRSFLEFMLEKLYEGARSCANAVYEAAVESGLSIMRYVAAKSSVIATICLSLCLHASGSSAWLLMPA</sequence>
<feature type="region of interest" description="Disordered" evidence="1">
    <location>
        <begin position="305"/>
        <end position="345"/>
    </location>
</feature>
<feature type="transmembrane region" description="Helical" evidence="2">
    <location>
        <begin position="20"/>
        <end position="37"/>
    </location>
</feature>
<protein>
    <submittedName>
        <fullName evidence="3">Phloem protein 2-14</fullName>
    </submittedName>
</protein>
<reference evidence="3" key="1">
    <citation type="submission" date="2017-06" db="EMBL/GenBank/DDBJ databases">
        <title>Cloning and expression analysis of the phloem protein 2 (PP2) genes from ramie (Boehmeria nivea L. Gaud).</title>
        <authorList>
            <person name="Guo P."/>
        </authorList>
    </citation>
    <scope>NUCLEOTIDE SEQUENCE</scope>
</reference>
<proteinExistence type="predicted"/>
<dbReference type="AlphaFoldDB" id="A0A2Z3EVV4"/>
<gene>
    <name evidence="3" type="primary">PP2-14</name>
</gene>
<evidence type="ECO:0000256" key="2">
    <source>
        <dbReference type="SAM" id="Phobius"/>
    </source>
</evidence>
<evidence type="ECO:0000313" key="3">
    <source>
        <dbReference type="EMBL" id="AWL54299.1"/>
    </source>
</evidence>
<evidence type="ECO:0000256" key="1">
    <source>
        <dbReference type="SAM" id="MobiDB-lite"/>
    </source>
</evidence>
<accession>A0A2Z3EVV4</accession>